<name>A0A085G2C3_9ENTR</name>
<feature type="transmembrane region" description="Helical" evidence="1">
    <location>
        <begin position="402"/>
        <end position="421"/>
    </location>
</feature>
<dbReference type="RefSeq" id="WP_034498597.1">
    <property type="nucleotide sequence ID" value="NZ_JMPI01000061.1"/>
</dbReference>
<proteinExistence type="predicted"/>
<dbReference type="Proteomes" id="UP000028653">
    <property type="component" value="Unassembled WGS sequence"/>
</dbReference>
<dbReference type="PIRSF" id="PIRSF004548">
    <property type="entry name" value="CreD"/>
    <property type="match status" value="1"/>
</dbReference>
<sequence>MLKSALFWKVMTLLGCMLLLLIPLSMLSSLIDERSSYRDDVEQSLRQSTSGPQTITGPLIAIPITELTTVMEDNKEVKKERRFIRYYLPENLSIVGKQTVEPRHIGIYEGQIWRTAITLDATFNRQQLNNDFSGNTQIGTPYVVLAVGDSRGIGKVGELDINGKSYPIEPGSHLPGVEQGLHAILPAEHLQDEKLTLRFSLDLMGTKQLAVVPLGRNSQFTLTSNWPHPSFIGDFLPQQRTVTESGFTANWQSTWFANNLNTSFYDGQIVDVDRLPAFSVTVANPVDQYQLTDRAVKYAILLIGLTFMSFFLLETLTGLRVHPMQYLLVGLSLVMFYLVLLAVSEHIGFNGAWLLASLICAGINGFYLKAILNSWKTSLMFTTGLLTLDAVLWQLLQSEDSALLLGTGVLFVVLSAIMMLTRHTDWYGMSKKVQIPETGDAQKDPDRFRLWK</sequence>
<dbReference type="Pfam" id="PF06123">
    <property type="entry name" value="CreD"/>
    <property type="match status" value="1"/>
</dbReference>
<reference evidence="2 3" key="1">
    <citation type="submission" date="2014-05" db="EMBL/GenBank/DDBJ databases">
        <title>ATOL: Assembling a taxonomically balanced genome-scale reconstruction of the evolutionary history of the Enterobacteriaceae.</title>
        <authorList>
            <person name="Plunkett G.III."/>
            <person name="Neeno-Eckwall E.C."/>
            <person name="Glasner J.D."/>
            <person name="Perna N.T."/>
        </authorList>
    </citation>
    <scope>NUCLEOTIDE SEQUENCE [LARGE SCALE GENOMIC DNA]</scope>
    <source>
        <strain evidence="2 3">ATCC 33320</strain>
    </source>
</reference>
<evidence type="ECO:0000313" key="2">
    <source>
        <dbReference type="EMBL" id="KFC77868.1"/>
    </source>
</evidence>
<dbReference type="PANTHER" id="PTHR30092:SF0">
    <property type="entry name" value="INNER MEMBRANE PROTEIN CRED"/>
    <property type="match status" value="1"/>
</dbReference>
<dbReference type="NCBIfam" id="NF008712">
    <property type="entry name" value="PRK11715.1-1"/>
    <property type="match status" value="1"/>
</dbReference>
<keyword evidence="1" id="KW-0812">Transmembrane</keyword>
<accession>A0A085G2C3</accession>
<protein>
    <submittedName>
        <fullName evidence="2">Inner membrane protein</fullName>
    </submittedName>
</protein>
<keyword evidence="3" id="KW-1185">Reference proteome</keyword>
<feature type="transmembrane region" description="Helical" evidence="1">
    <location>
        <begin position="325"/>
        <end position="343"/>
    </location>
</feature>
<evidence type="ECO:0000313" key="3">
    <source>
        <dbReference type="Proteomes" id="UP000028653"/>
    </source>
</evidence>
<dbReference type="PANTHER" id="PTHR30092">
    <property type="entry name" value="INNER MEMBRANE PROTEIN CRED"/>
    <property type="match status" value="1"/>
</dbReference>
<dbReference type="InterPro" id="IPR010364">
    <property type="entry name" value="Uncharacterised_IM_CreD"/>
</dbReference>
<evidence type="ECO:0000256" key="1">
    <source>
        <dbReference type="SAM" id="Phobius"/>
    </source>
</evidence>
<dbReference type="AlphaFoldDB" id="A0A085G2C3"/>
<keyword evidence="1" id="KW-1133">Transmembrane helix</keyword>
<dbReference type="GO" id="GO:0005886">
    <property type="term" value="C:plasma membrane"/>
    <property type="evidence" value="ECO:0007669"/>
    <property type="project" value="TreeGrafter"/>
</dbReference>
<comment type="caution">
    <text evidence="2">The sequence shown here is derived from an EMBL/GenBank/DDBJ whole genome shotgun (WGS) entry which is preliminary data.</text>
</comment>
<gene>
    <name evidence="2" type="primary">creD</name>
    <name evidence="2" type="ORF">GBAG_3525</name>
</gene>
<feature type="transmembrane region" description="Helical" evidence="1">
    <location>
        <begin position="295"/>
        <end position="313"/>
    </location>
</feature>
<dbReference type="STRING" id="1006004.GBAG_3525"/>
<keyword evidence="1" id="KW-0472">Membrane</keyword>
<dbReference type="EMBL" id="JMPI01000061">
    <property type="protein sequence ID" value="KFC77868.1"/>
    <property type="molecule type" value="Genomic_DNA"/>
</dbReference>
<feature type="transmembrane region" description="Helical" evidence="1">
    <location>
        <begin position="349"/>
        <end position="367"/>
    </location>
</feature>
<dbReference type="OrthoDB" id="9791851at2"/>
<dbReference type="eggNOG" id="COG4452">
    <property type="taxonomic scope" value="Bacteria"/>
</dbReference>
<organism evidence="2 3">
    <name type="scientific">Buttiauxella agrestis ATCC 33320</name>
    <dbReference type="NCBI Taxonomy" id="1006004"/>
    <lineage>
        <taxon>Bacteria</taxon>
        <taxon>Pseudomonadati</taxon>
        <taxon>Pseudomonadota</taxon>
        <taxon>Gammaproteobacteria</taxon>
        <taxon>Enterobacterales</taxon>
        <taxon>Enterobacteriaceae</taxon>
        <taxon>Buttiauxella</taxon>
    </lineage>
</organism>